<dbReference type="PROSITE" id="PS00141">
    <property type="entry name" value="ASP_PROTEASE"/>
    <property type="match status" value="1"/>
</dbReference>
<evidence type="ECO:0000313" key="1">
    <source>
        <dbReference type="EMBL" id="KAF8794882.1"/>
    </source>
</evidence>
<keyword evidence="2" id="KW-1185">Reference proteome</keyword>
<reference evidence="1" key="2">
    <citation type="submission" date="2020-06" db="EMBL/GenBank/DDBJ databases">
        <authorList>
            <person name="Sheffer M."/>
        </authorList>
    </citation>
    <scope>NUCLEOTIDE SEQUENCE</scope>
</reference>
<evidence type="ECO:0000313" key="2">
    <source>
        <dbReference type="Proteomes" id="UP000807504"/>
    </source>
</evidence>
<comment type="caution">
    <text evidence="1">The sequence shown here is derived from an EMBL/GenBank/DDBJ whole genome shotgun (WGS) entry which is preliminary data.</text>
</comment>
<gene>
    <name evidence="1" type="ORF">HNY73_002798</name>
</gene>
<accession>A0A8T0FW24</accession>
<sequence>MYTKHDDNERKLSLNSQLILEGLTDGLPTQLKQLVSIKAPCTPTEWPTITTKLLKLEESSEPNPGRYNETRIRVRQPAPFTPRHTFNYRFQNSFIPRAHTNFRQNYQNSIRPRPNNFNNYGHNLHYQQRLPSSPCRICTQIGIPNVYHSTQVCPFYQPQFMTNTPIIANLTSPCTEVPLGCFQNSKSNSNEPPGPRQLQFLVSGHISTLPNLANLDNVYNPQTNINIVIDTGSTLSITSADIVKKLNLTRKNVNPIRVKQAHGTFQLTQICVIYLKIGQINKKIILYIMDNSLPYIIL</sequence>
<dbReference type="SUPFAM" id="SSF50630">
    <property type="entry name" value="Acid proteases"/>
    <property type="match status" value="1"/>
</dbReference>
<protein>
    <submittedName>
        <fullName evidence="1">Uncharacterized protein</fullName>
    </submittedName>
</protein>
<name>A0A8T0FW24_ARGBR</name>
<dbReference type="GO" id="GO:0006508">
    <property type="term" value="P:proteolysis"/>
    <property type="evidence" value="ECO:0007669"/>
    <property type="project" value="InterPro"/>
</dbReference>
<dbReference type="InterPro" id="IPR001969">
    <property type="entry name" value="Aspartic_peptidase_AS"/>
</dbReference>
<dbReference type="InterPro" id="IPR021109">
    <property type="entry name" value="Peptidase_aspartic_dom_sf"/>
</dbReference>
<proteinExistence type="predicted"/>
<reference evidence="1" key="1">
    <citation type="journal article" date="2020" name="bioRxiv">
        <title>Chromosome-level reference genome of the European wasp spider Argiope bruennichi: a resource for studies on range expansion and evolutionary adaptation.</title>
        <authorList>
            <person name="Sheffer M.M."/>
            <person name="Hoppe A."/>
            <person name="Krehenwinkel H."/>
            <person name="Uhl G."/>
            <person name="Kuss A.W."/>
            <person name="Jensen L."/>
            <person name="Jensen C."/>
            <person name="Gillespie R.G."/>
            <person name="Hoff K.J."/>
            <person name="Prost S."/>
        </authorList>
    </citation>
    <scope>NUCLEOTIDE SEQUENCE</scope>
</reference>
<organism evidence="1 2">
    <name type="scientific">Argiope bruennichi</name>
    <name type="common">Wasp spider</name>
    <name type="synonym">Aranea bruennichi</name>
    <dbReference type="NCBI Taxonomy" id="94029"/>
    <lineage>
        <taxon>Eukaryota</taxon>
        <taxon>Metazoa</taxon>
        <taxon>Ecdysozoa</taxon>
        <taxon>Arthropoda</taxon>
        <taxon>Chelicerata</taxon>
        <taxon>Arachnida</taxon>
        <taxon>Araneae</taxon>
        <taxon>Araneomorphae</taxon>
        <taxon>Entelegynae</taxon>
        <taxon>Araneoidea</taxon>
        <taxon>Araneidae</taxon>
        <taxon>Argiope</taxon>
    </lineage>
</organism>
<dbReference type="Proteomes" id="UP000807504">
    <property type="component" value="Unassembled WGS sequence"/>
</dbReference>
<dbReference type="Gene3D" id="2.40.70.10">
    <property type="entry name" value="Acid Proteases"/>
    <property type="match status" value="1"/>
</dbReference>
<dbReference type="GO" id="GO:0004190">
    <property type="term" value="F:aspartic-type endopeptidase activity"/>
    <property type="evidence" value="ECO:0007669"/>
    <property type="project" value="InterPro"/>
</dbReference>
<dbReference type="EMBL" id="JABXBU010000002">
    <property type="protein sequence ID" value="KAF8794882.1"/>
    <property type="molecule type" value="Genomic_DNA"/>
</dbReference>
<dbReference type="AlphaFoldDB" id="A0A8T0FW24"/>
<dbReference type="CDD" id="cd00303">
    <property type="entry name" value="retropepsin_like"/>
    <property type="match status" value="1"/>
</dbReference>